<dbReference type="EMBL" id="CM042017">
    <property type="protein sequence ID" value="KAI3691486.1"/>
    <property type="molecule type" value="Genomic_DNA"/>
</dbReference>
<name>A0ACB8Z204_CICIN</name>
<protein>
    <submittedName>
        <fullName evidence="1">Uncharacterized protein</fullName>
    </submittedName>
</protein>
<gene>
    <name evidence="1" type="ORF">L2E82_49847</name>
</gene>
<accession>A0ACB8Z204</accession>
<proteinExistence type="predicted"/>
<sequence>MDSSGLIPWCGFKEAFILKYFGCNRWFWAAPALRGSMSAGGMEDHGSSCVFETEIKVVDDVQTSLDDWCNARVDQQGLWNGMPLLLSLPLSPPFSV</sequence>
<reference evidence="2" key="1">
    <citation type="journal article" date="2022" name="Mol. Ecol. Resour.">
        <title>The genomes of chicory, endive, great burdock and yacon provide insights into Asteraceae palaeo-polyploidization history and plant inulin production.</title>
        <authorList>
            <person name="Fan W."/>
            <person name="Wang S."/>
            <person name="Wang H."/>
            <person name="Wang A."/>
            <person name="Jiang F."/>
            <person name="Liu H."/>
            <person name="Zhao H."/>
            <person name="Xu D."/>
            <person name="Zhang Y."/>
        </authorList>
    </citation>
    <scope>NUCLEOTIDE SEQUENCE [LARGE SCALE GENOMIC DNA]</scope>
    <source>
        <strain evidence="2">cv. Punajuju</strain>
    </source>
</reference>
<evidence type="ECO:0000313" key="2">
    <source>
        <dbReference type="Proteomes" id="UP001055811"/>
    </source>
</evidence>
<evidence type="ECO:0000313" key="1">
    <source>
        <dbReference type="EMBL" id="KAI3691486.1"/>
    </source>
</evidence>
<organism evidence="1 2">
    <name type="scientific">Cichorium intybus</name>
    <name type="common">Chicory</name>
    <dbReference type="NCBI Taxonomy" id="13427"/>
    <lineage>
        <taxon>Eukaryota</taxon>
        <taxon>Viridiplantae</taxon>
        <taxon>Streptophyta</taxon>
        <taxon>Embryophyta</taxon>
        <taxon>Tracheophyta</taxon>
        <taxon>Spermatophyta</taxon>
        <taxon>Magnoliopsida</taxon>
        <taxon>eudicotyledons</taxon>
        <taxon>Gunneridae</taxon>
        <taxon>Pentapetalae</taxon>
        <taxon>asterids</taxon>
        <taxon>campanulids</taxon>
        <taxon>Asterales</taxon>
        <taxon>Asteraceae</taxon>
        <taxon>Cichorioideae</taxon>
        <taxon>Cichorieae</taxon>
        <taxon>Cichoriinae</taxon>
        <taxon>Cichorium</taxon>
    </lineage>
</organism>
<reference evidence="1 2" key="2">
    <citation type="journal article" date="2022" name="Mol. Ecol. Resour.">
        <title>The genomes of chicory, endive, great burdock and yacon provide insights into Asteraceae paleo-polyploidization history and plant inulin production.</title>
        <authorList>
            <person name="Fan W."/>
            <person name="Wang S."/>
            <person name="Wang H."/>
            <person name="Wang A."/>
            <person name="Jiang F."/>
            <person name="Liu H."/>
            <person name="Zhao H."/>
            <person name="Xu D."/>
            <person name="Zhang Y."/>
        </authorList>
    </citation>
    <scope>NUCLEOTIDE SEQUENCE [LARGE SCALE GENOMIC DNA]</scope>
    <source>
        <strain evidence="2">cv. Punajuju</strain>
        <tissue evidence="1">Leaves</tissue>
    </source>
</reference>
<comment type="caution">
    <text evidence="1">The sequence shown here is derived from an EMBL/GenBank/DDBJ whole genome shotgun (WGS) entry which is preliminary data.</text>
</comment>
<keyword evidence="2" id="KW-1185">Reference proteome</keyword>
<dbReference type="Proteomes" id="UP001055811">
    <property type="component" value="Linkage Group LG09"/>
</dbReference>